<dbReference type="EMBL" id="JACBAD010001550">
    <property type="protein sequence ID" value="KAF7139725.1"/>
    <property type="molecule type" value="Genomic_DNA"/>
</dbReference>
<evidence type="ECO:0000256" key="1">
    <source>
        <dbReference type="SAM" id="MobiDB-lite"/>
    </source>
</evidence>
<reference evidence="2" key="1">
    <citation type="submission" date="2020-06" db="EMBL/GenBank/DDBJ databases">
        <title>Draft genome sequences of strains closely related to Aspergillus parafelis and Aspergillus hiratsukae.</title>
        <authorList>
            <person name="Dos Santos R.A.C."/>
            <person name="Rivero-Menendez O."/>
            <person name="Steenwyk J.L."/>
            <person name="Mead M.E."/>
            <person name="Goldman G.H."/>
            <person name="Alastruey-Izquierdo A."/>
            <person name="Rokas A."/>
        </authorList>
    </citation>
    <scope>NUCLEOTIDE SEQUENCE</scope>
    <source>
        <strain evidence="2">CNM-CM5793</strain>
    </source>
</reference>
<evidence type="ECO:0000313" key="2">
    <source>
        <dbReference type="EMBL" id="KAF7139725.1"/>
    </source>
</evidence>
<feature type="compositionally biased region" description="Polar residues" evidence="1">
    <location>
        <begin position="155"/>
        <end position="185"/>
    </location>
</feature>
<dbReference type="Proteomes" id="UP000630445">
    <property type="component" value="Unassembled WGS sequence"/>
</dbReference>
<evidence type="ECO:0000313" key="3">
    <source>
        <dbReference type="Proteomes" id="UP000630445"/>
    </source>
</evidence>
<organism evidence="2 3">
    <name type="scientific">Aspergillus hiratsukae</name>
    <dbReference type="NCBI Taxonomy" id="1194566"/>
    <lineage>
        <taxon>Eukaryota</taxon>
        <taxon>Fungi</taxon>
        <taxon>Dikarya</taxon>
        <taxon>Ascomycota</taxon>
        <taxon>Pezizomycotina</taxon>
        <taxon>Eurotiomycetes</taxon>
        <taxon>Eurotiomycetidae</taxon>
        <taxon>Eurotiales</taxon>
        <taxon>Aspergillaceae</taxon>
        <taxon>Aspergillus</taxon>
        <taxon>Aspergillus subgen. Fumigati</taxon>
    </lineage>
</organism>
<feature type="compositionally biased region" description="Polar residues" evidence="1">
    <location>
        <begin position="194"/>
        <end position="230"/>
    </location>
</feature>
<protein>
    <submittedName>
        <fullName evidence="2">Uncharacterized protein</fullName>
    </submittedName>
</protein>
<dbReference type="AlphaFoldDB" id="A0A8H6PIE2"/>
<feature type="region of interest" description="Disordered" evidence="1">
    <location>
        <begin position="119"/>
        <end position="237"/>
    </location>
</feature>
<keyword evidence="3" id="KW-1185">Reference proteome</keyword>
<gene>
    <name evidence="2" type="ORF">CNMCM5793_007615</name>
</gene>
<comment type="caution">
    <text evidence="2">The sequence shown here is derived from an EMBL/GenBank/DDBJ whole genome shotgun (WGS) entry which is preliminary data.</text>
</comment>
<sequence length="399" mass="42625">MTVPEQSTVGDVACDKCLKGLQDTLKDSDVRTVMEDLAEGRYKLLLTILLNCFTSMKHFMGMNPAAVSELKKIAKSDSIMIDHIRNGPSADWIPLNSQSDAWDNDKFWKLMNEALSLASQPATSAPDKENNPRTPATARLGDAKNAVPASRNDNDPPTSKSLENAAVSTPEHSAPDSSQARQTNGRPVPEMDSRNPTGQNSTPVSQQGSQWNQTTSPQAGADPTSSIQHSLPQAAAQQPVIPPQLLTPTPPTQQAADLRCTVQGAYPIGLSNLQYQYNQAAIGYPALAGTDHATIFGASHRPASQWNVNTGLTTMPAMLNQHMPTVQPPSMISNAWPEAQGQGTFVSPGQLAMVGPSTGPALTEPTQNSHWPNGPFTEAGTAGYTNHLDTNASIHQPLQ</sequence>
<proteinExistence type="predicted"/>
<accession>A0A8H6PIE2</accession>
<name>A0A8H6PIE2_9EURO</name>